<dbReference type="CDD" id="cd07341">
    <property type="entry name" value="M56_BlaR1_MecR1_like"/>
    <property type="match status" value="1"/>
</dbReference>
<dbReference type="Pfam" id="PF10531">
    <property type="entry name" value="SLBB"/>
    <property type="match status" value="1"/>
</dbReference>
<evidence type="ECO:0000313" key="4">
    <source>
        <dbReference type="EMBL" id="ABJ83683.1"/>
    </source>
</evidence>
<dbReference type="Gene3D" id="3.10.560.10">
    <property type="entry name" value="Outer membrane lipoprotein wza domain like"/>
    <property type="match status" value="1"/>
</dbReference>
<feature type="domain" description="Soluble ligand binding" evidence="3">
    <location>
        <begin position="313"/>
        <end position="362"/>
    </location>
</feature>
<evidence type="ECO:0000259" key="3">
    <source>
        <dbReference type="Pfam" id="PF10531"/>
    </source>
</evidence>
<keyword evidence="1" id="KW-0812">Transmembrane</keyword>
<dbReference type="InParanoid" id="Q023Z3"/>
<dbReference type="InterPro" id="IPR019554">
    <property type="entry name" value="Soluble_ligand-bd"/>
</dbReference>
<dbReference type="OrthoDB" id="117081at2"/>
<dbReference type="PANTHER" id="PTHR34978:SF3">
    <property type="entry name" value="SLR0241 PROTEIN"/>
    <property type="match status" value="1"/>
</dbReference>
<sequence>MNSIQLLAEWAVRSSVLILCGCLLLRMWRVKDPSIIRAACIAMAGGSLILPALKVALPSVPLRVMRAPASISRVAIKTVAAEAAPVDWQTAAITMYFIVCGIMLLRLSTGLVLSQRLRGRSRATGETTGGIEILESDRVASPVTLGIARPAIVLPNDWREWDRRRLGAVLAHERSHIQRYDPAVQVLSAIHRALLWHSPLSWYLHRCVVQACEQASDDAAVLAAGDRVFYAEVLLDFMQRGMRWASWHGVPMARYGRADERIHRILDATVLSRGVTRRGVAVILLAGASFTYAVAAAQPQRVAAPNEQTRAYFVHGEVRSPGSFALTYPTTVLRALVEAGGFLESANTKEIRIVRREGGKVTEFRFRYEEVKTGKNPAQNIWLKPGDEIIVP</sequence>
<name>Q023Z3_SOLUE</name>
<evidence type="ECO:0000259" key="2">
    <source>
        <dbReference type="Pfam" id="PF05569"/>
    </source>
</evidence>
<feature type="transmembrane region" description="Helical" evidence="1">
    <location>
        <begin position="93"/>
        <end position="113"/>
    </location>
</feature>
<dbReference type="eggNOG" id="COG4219">
    <property type="taxonomic scope" value="Bacteria"/>
</dbReference>
<keyword evidence="1" id="KW-0472">Membrane</keyword>
<keyword evidence="1" id="KW-1133">Transmembrane helix</keyword>
<feature type="domain" description="Peptidase M56" evidence="2">
    <location>
        <begin position="70"/>
        <end position="240"/>
    </location>
</feature>
<dbReference type="AlphaFoldDB" id="Q023Z3"/>
<dbReference type="PANTHER" id="PTHR34978">
    <property type="entry name" value="POSSIBLE SENSOR-TRANSDUCER PROTEIN BLAR"/>
    <property type="match status" value="1"/>
</dbReference>
<dbReference type="HOGENOM" id="CLU_703779_0_0_0"/>
<accession>Q023Z3</accession>
<reference evidence="4" key="1">
    <citation type="submission" date="2006-10" db="EMBL/GenBank/DDBJ databases">
        <title>Complete sequence of Solibacter usitatus Ellin6076.</title>
        <authorList>
            <consortium name="US DOE Joint Genome Institute"/>
            <person name="Copeland A."/>
            <person name="Lucas S."/>
            <person name="Lapidus A."/>
            <person name="Barry K."/>
            <person name="Detter J.C."/>
            <person name="Glavina del Rio T."/>
            <person name="Hammon N."/>
            <person name="Israni S."/>
            <person name="Dalin E."/>
            <person name="Tice H."/>
            <person name="Pitluck S."/>
            <person name="Thompson L.S."/>
            <person name="Brettin T."/>
            <person name="Bruce D."/>
            <person name="Han C."/>
            <person name="Tapia R."/>
            <person name="Gilna P."/>
            <person name="Schmutz J."/>
            <person name="Larimer F."/>
            <person name="Land M."/>
            <person name="Hauser L."/>
            <person name="Kyrpides N."/>
            <person name="Mikhailova N."/>
            <person name="Janssen P.H."/>
            <person name="Kuske C.R."/>
            <person name="Richardson P."/>
        </authorList>
    </citation>
    <scope>NUCLEOTIDE SEQUENCE</scope>
    <source>
        <strain evidence="4">Ellin6076</strain>
    </source>
</reference>
<dbReference type="KEGG" id="sus:Acid_2694"/>
<dbReference type="EMBL" id="CP000473">
    <property type="protein sequence ID" value="ABJ83683.1"/>
    <property type="molecule type" value="Genomic_DNA"/>
</dbReference>
<dbReference type="InterPro" id="IPR052173">
    <property type="entry name" value="Beta-lactam_resp_regulator"/>
</dbReference>
<dbReference type="eggNOG" id="COG1596">
    <property type="taxonomic scope" value="Bacteria"/>
</dbReference>
<protein>
    <submittedName>
        <fullName evidence="4">Peptidase M56, BlaR1</fullName>
    </submittedName>
</protein>
<proteinExistence type="predicted"/>
<dbReference type="STRING" id="234267.Acid_2694"/>
<dbReference type="InterPro" id="IPR008756">
    <property type="entry name" value="Peptidase_M56"/>
</dbReference>
<evidence type="ECO:0000256" key="1">
    <source>
        <dbReference type="SAM" id="Phobius"/>
    </source>
</evidence>
<dbReference type="Pfam" id="PF05569">
    <property type="entry name" value="Peptidase_M56"/>
    <property type="match status" value="1"/>
</dbReference>
<gene>
    <name evidence="4" type="ordered locus">Acid_2694</name>
</gene>
<organism evidence="4">
    <name type="scientific">Solibacter usitatus (strain Ellin6076)</name>
    <dbReference type="NCBI Taxonomy" id="234267"/>
    <lineage>
        <taxon>Bacteria</taxon>
        <taxon>Pseudomonadati</taxon>
        <taxon>Acidobacteriota</taxon>
        <taxon>Terriglobia</taxon>
        <taxon>Bryobacterales</taxon>
        <taxon>Solibacteraceae</taxon>
        <taxon>Candidatus Solibacter</taxon>
    </lineage>
</organism>
<feature type="transmembrane region" description="Helical" evidence="1">
    <location>
        <begin position="6"/>
        <end position="28"/>
    </location>
</feature>
<feature type="transmembrane region" description="Helical" evidence="1">
    <location>
        <begin position="35"/>
        <end position="57"/>
    </location>
</feature>